<dbReference type="AlphaFoldDB" id="A0A3P6CRX2"/>
<accession>A0A3P6CRX2</accession>
<gene>
    <name evidence="1" type="ORF">BOLC2T07841H</name>
</gene>
<reference evidence="1" key="1">
    <citation type="submission" date="2018-11" db="EMBL/GenBank/DDBJ databases">
        <authorList>
            <consortium name="Genoscope - CEA"/>
            <person name="William W."/>
        </authorList>
    </citation>
    <scope>NUCLEOTIDE SEQUENCE</scope>
</reference>
<evidence type="ECO:0000313" key="1">
    <source>
        <dbReference type="EMBL" id="VDD21577.1"/>
    </source>
</evidence>
<proteinExistence type="predicted"/>
<dbReference type="EMBL" id="LR031874">
    <property type="protein sequence ID" value="VDD21577.1"/>
    <property type="molecule type" value="Genomic_DNA"/>
</dbReference>
<sequence length="37" mass="4393">MLDFSFLKSSCSTFTMNLWSTRLVIFCFSQKSYRSTE</sequence>
<organism evidence="1">
    <name type="scientific">Brassica oleracea</name>
    <name type="common">Wild cabbage</name>
    <dbReference type="NCBI Taxonomy" id="3712"/>
    <lineage>
        <taxon>Eukaryota</taxon>
        <taxon>Viridiplantae</taxon>
        <taxon>Streptophyta</taxon>
        <taxon>Embryophyta</taxon>
        <taxon>Tracheophyta</taxon>
        <taxon>Spermatophyta</taxon>
        <taxon>Magnoliopsida</taxon>
        <taxon>eudicotyledons</taxon>
        <taxon>Gunneridae</taxon>
        <taxon>Pentapetalae</taxon>
        <taxon>rosids</taxon>
        <taxon>malvids</taxon>
        <taxon>Brassicales</taxon>
        <taxon>Brassicaceae</taxon>
        <taxon>Brassiceae</taxon>
        <taxon>Brassica</taxon>
    </lineage>
</organism>
<protein>
    <submittedName>
        <fullName evidence="1">Uncharacterized protein</fullName>
    </submittedName>
</protein>
<name>A0A3P6CRX2_BRAOL</name>